<keyword evidence="2" id="KW-0934">Plastid</keyword>
<accession>A0ABD3Q3W0</accession>
<evidence type="ECO:0000256" key="1">
    <source>
        <dbReference type="ARBA" id="ARBA00004474"/>
    </source>
</evidence>
<protein>
    <recommendedName>
        <fullName evidence="5">Plastid lipid-associated protein/fibrillin conserved domain-containing protein</fullName>
    </recommendedName>
</protein>
<feature type="domain" description="Plastid lipid-associated protein/fibrillin conserved" evidence="5">
    <location>
        <begin position="126"/>
        <end position="274"/>
    </location>
</feature>
<evidence type="ECO:0000313" key="7">
    <source>
        <dbReference type="Proteomes" id="UP001516023"/>
    </source>
</evidence>
<organism evidence="6 7">
    <name type="scientific">Cyclotella cryptica</name>
    <dbReference type="NCBI Taxonomy" id="29204"/>
    <lineage>
        <taxon>Eukaryota</taxon>
        <taxon>Sar</taxon>
        <taxon>Stramenopiles</taxon>
        <taxon>Ochrophyta</taxon>
        <taxon>Bacillariophyta</taxon>
        <taxon>Coscinodiscophyceae</taxon>
        <taxon>Thalassiosirophycidae</taxon>
        <taxon>Stephanodiscales</taxon>
        <taxon>Stephanodiscaceae</taxon>
        <taxon>Cyclotella</taxon>
    </lineage>
</organism>
<proteinExistence type="predicted"/>
<reference evidence="6 7" key="1">
    <citation type="journal article" date="2020" name="G3 (Bethesda)">
        <title>Improved Reference Genome for Cyclotella cryptica CCMP332, a Model for Cell Wall Morphogenesis, Salinity Adaptation, and Lipid Production in Diatoms (Bacillariophyta).</title>
        <authorList>
            <person name="Roberts W.R."/>
            <person name="Downey K.M."/>
            <person name="Ruck E.C."/>
            <person name="Traller J.C."/>
            <person name="Alverson A.J."/>
        </authorList>
    </citation>
    <scope>NUCLEOTIDE SEQUENCE [LARGE SCALE GENOMIC DNA]</scope>
    <source>
        <strain evidence="6 7">CCMP332</strain>
    </source>
</reference>
<dbReference type="EMBL" id="JABMIG020000074">
    <property type="protein sequence ID" value="KAL3795144.1"/>
    <property type="molecule type" value="Genomic_DNA"/>
</dbReference>
<feature type="signal peptide" evidence="4">
    <location>
        <begin position="1"/>
        <end position="23"/>
    </location>
</feature>
<comment type="caution">
    <text evidence="6">The sequence shown here is derived from an EMBL/GenBank/DDBJ whole genome shotgun (WGS) entry which is preliminary data.</text>
</comment>
<evidence type="ECO:0000313" key="6">
    <source>
        <dbReference type="EMBL" id="KAL3795144.1"/>
    </source>
</evidence>
<keyword evidence="4" id="KW-0732">Signal</keyword>
<dbReference type="Pfam" id="PF04755">
    <property type="entry name" value="PAP_fibrillin"/>
    <property type="match status" value="1"/>
</dbReference>
<sequence length="286" mass="31435">MKKKTSLAFLLIMFLSACPSLCAYMPPSFHVGRTSALFSTPPSDDERQSKPTPSSLDPKVKPLKNELITIAEKTRRGFTASRDERKKVERIVMDLSLCSPTQDPAAAYYGEDIRSGSDEHLGMGATLSGKWTLIYTDAPDITSLEGGPLSPAKLGRIGQECTPPFIKNVIEWKKPDWASSLPFSGTKSSRILQKVCCKGSSNASKPTVVDLTLVGLEISGESENEDGTIDSTGPAAFFENFPVKLEGPLSLTFGRFEILYLDDDMRITRTYQGFTAVNVRDESEWF</sequence>
<name>A0ABD3Q3W0_9STRA</name>
<dbReference type="Proteomes" id="UP001516023">
    <property type="component" value="Unassembled WGS sequence"/>
</dbReference>
<dbReference type="InterPro" id="IPR006843">
    <property type="entry name" value="PAP/fibrillin_dom"/>
</dbReference>
<dbReference type="PANTHER" id="PTHR31906">
    <property type="entry name" value="PLASTID-LIPID-ASSOCIATED PROTEIN 4, CHLOROPLASTIC-RELATED"/>
    <property type="match status" value="1"/>
</dbReference>
<gene>
    <name evidence="6" type="ORF">HJC23_007372</name>
</gene>
<dbReference type="AlphaFoldDB" id="A0ABD3Q3W0"/>
<evidence type="ECO:0000259" key="5">
    <source>
        <dbReference type="Pfam" id="PF04755"/>
    </source>
</evidence>
<dbReference type="PROSITE" id="PS51257">
    <property type="entry name" value="PROKAR_LIPOPROTEIN"/>
    <property type="match status" value="1"/>
</dbReference>
<feature type="region of interest" description="Disordered" evidence="3">
    <location>
        <begin position="40"/>
        <end position="61"/>
    </location>
</feature>
<evidence type="ECO:0000256" key="3">
    <source>
        <dbReference type="SAM" id="MobiDB-lite"/>
    </source>
</evidence>
<comment type="subcellular location">
    <subcellularLocation>
        <location evidence="1">Plastid</location>
    </subcellularLocation>
</comment>
<evidence type="ECO:0000256" key="4">
    <source>
        <dbReference type="SAM" id="SignalP"/>
    </source>
</evidence>
<keyword evidence="7" id="KW-1185">Reference proteome</keyword>
<evidence type="ECO:0000256" key="2">
    <source>
        <dbReference type="ARBA" id="ARBA00022640"/>
    </source>
</evidence>
<dbReference type="InterPro" id="IPR039633">
    <property type="entry name" value="PAP"/>
</dbReference>
<feature type="chain" id="PRO_5044846538" description="Plastid lipid-associated protein/fibrillin conserved domain-containing protein" evidence="4">
    <location>
        <begin position="24"/>
        <end position="286"/>
    </location>
</feature>
<dbReference type="GO" id="GO:0009536">
    <property type="term" value="C:plastid"/>
    <property type="evidence" value="ECO:0007669"/>
    <property type="project" value="UniProtKB-SubCell"/>
</dbReference>